<gene>
    <name evidence="3" type="ORF">SPIL2461_LOCUS7484</name>
</gene>
<evidence type="ECO:0000313" key="4">
    <source>
        <dbReference type="Proteomes" id="UP000649617"/>
    </source>
</evidence>
<proteinExistence type="predicted"/>
<comment type="caution">
    <text evidence="3">The sequence shown here is derived from an EMBL/GenBank/DDBJ whole genome shotgun (WGS) entry which is preliminary data.</text>
</comment>
<name>A0A812NMF0_SYMPI</name>
<dbReference type="Proteomes" id="UP000649617">
    <property type="component" value="Unassembled WGS sequence"/>
</dbReference>
<keyword evidence="2" id="KW-0472">Membrane</keyword>
<keyword evidence="2" id="KW-0812">Transmembrane</keyword>
<keyword evidence="4" id="KW-1185">Reference proteome</keyword>
<keyword evidence="2" id="KW-1133">Transmembrane helix</keyword>
<evidence type="ECO:0000313" key="3">
    <source>
        <dbReference type="EMBL" id="CAE7323687.1"/>
    </source>
</evidence>
<feature type="transmembrane region" description="Helical" evidence="2">
    <location>
        <begin position="232"/>
        <end position="259"/>
    </location>
</feature>
<dbReference type="AlphaFoldDB" id="A0A812NMF0"/>
<evidence type="ECO:0000256" key="1">
    <source>
        <dbReference type="SAM" id="MobiDB-lite"/>
    </source>
</evidence>
<feature type="region of interest" description="Disordered" evidence="1">
    <location>
        <begin position="1"/>
        <end position="23"/>
    </location>
</feature>
<dbReference type="EMBL" id="CAJNIZ010011715">
    <property type="protein sequence ID" value="CAE7323687.1"/>
    <property type="molecule type" value="Genomic_DNA"/>
</dbReference>
<reference evidence="3" key="1">
    <citation type="submission" date="2021-02" db="EMBL/GenBank/DDBJ databases">
        <authorList>
            <person name="Dougan E. K."/>
            <person name="Rhodes N."/>
            <person name="Thang M."/>
            <person name="Chan C."/>
        </authorList>
    </citation>
    <scope>NUCLEOTIDE SEQUENCE</scope>
</reference>
<protein>
    <submittedName>
        <fullName evidence="3">Uncharacterized protein</fullName>
    </submittedName>
</protein>
<accession>A0A812NMF0</accession>
<evidence type="ECO:0000256" key="2">
    <source>
        <dbReference type="SAM" id="Phobius"/>
    </source>
</evidence>
<sequence>MEARTPGASQDPVPPTWFHDPGLRKARTGARSESFFDRDNADQLQDSGLDVEAGSRPEQAVVVDLRTLRGSLGSETSFCPPSVRTSAQATPLISACSSVEISVDLPLSSAPARQTMIPCEPSAFGEGEIDLRELHRQTRLPEASDVTKASGEQFFAQGPCFSSHVWRYYKDSGAWSDGMCAALQHPLHCTNCCCPPCAMVRLWRTLQRSLPLDVRCCGKLLFRVETPRGAGLATLAVLLLILCVGLGVALWAAILFAVGNKYQIAHLRKYPCLAFSKTCCCICAMNVRVGLHVDRAQGFFKPSRAVSAMIELQQQLPNLGRPERGK</sequence>
<organism evidence="3 4">
    <name type="scientific">Symbiodinium pilosum</name>
    <name type="common">Dinoflagellate</name>
    <dbReference type="NCBI Taxonomy" id="2952"/>
    <lineage>
        <taxon>Eukaryota</taxon>
        <taxon>Sar</taxon>
        <taxon>Alveolata</taxon>
        <taxon>Dinophyceae</taxon>
        <taxon>Suessiales</taxon>
        <taxon>Symbiodiniaceae</taxon>
        <taxon>Symbiodinium</taxon>
    </lineage>
</organism>